<evidence type="ECO:0000259" key="6">
    <source>
        <dbReference type="Pfam" id="PF00916"/>
    </source>
</evidence>
<comment type="subcellular location">
    <subcellularLocation>
        <location evidence="1">Membrane</location>
        <topology evidence="1">Multi-pass membrane protein</topology>
    </subcellularLocation>
</comment>
<comment type="caution">
    <text evidence="7">The sequence shown here is derived from an EMBL/GenBank/DDBJ whole genome shotgun (WGS) entry which is preliminary data.</text>
</comment>
<evidence type="ECO:0000256" key="4">
    <source>
        <dbReference type="ARBA" id="ARBA00023136"/>
    </source>
</evidence>
<keyword evidence="3 5" id="KW-1133">Transmembrane helix</keyword>
<evidence type="ECO:0000256" key="5">
    <source>
        <dbReference type="SAM" id="Phobius"/>
    </source>
</evidence>
<reference evidence="7" key="1">
    <citation type="journal article" date="2023" name="Science">
        <title>Elucidation of the pathway for biosynthesis of saponin adjuvants from the soapbark tree.</title>
        <authorList>
            <person name="Reed J."/>
            <person name="Orme A."/>
            <person name="El-Demerdash A."/>
            <person name="Owen C."/>
            <person name="Martin L.B.B."/>
            <person name="Misra R.C."/>
            <person name="Kikuchi S."/>
            <person name="Rejzek M."/>
            <person name="Martin A.C."/>
            <person name="Harkess A."/>
            <person name="Leebens-Mack J."/>
            <person name="Louveau T."/>
            <person name="Stephenson M.J."/>
            <person name="Osbourn A."/>
        </authorList>
    </citation>
    <scope>NUCLEOTIDE SEQUENCE</scope>
    <source>
        <strain evidence="7">S10</strain>
    </source>
</reference>
<evidence type="ECO:0000313" key="8">
    <source>
        <dbReference type="Proteomes" id="UP001163823"/>
    </source>
</evidence>
<dbReference type="GO" id="GO:0016020">
    <property type="term" value="C:membrane"/>
    <property type="evidence" value="ECO:0007669"/>
    <property type="project" value="UniProtKB-SubCell"/>
</dbReference>
<keyword evidence="2 5" id="KW-0812">Transmembrane</keyword>
<sequence length="123" mass="14640">MLRSHQVYAVRWWTTSKTPFYLMGTNFISHPTPKRVFSFLQEFLPILICFQNYNARNFKYELMVGLTLASLSIPQSMGSMGYATLVNQDPQYRLYWDFWWIFSTMLQLLASWKAQPLSFVFNK</sequence>
<organism evidence="7 8">
    <name type="scientific">Quillaja saponaria</name>
    <name type="common">Soap bark tree</name>
    <dbReference type="NCBI Taxonomy" id="32244"/>
    <lineage>
        <taxon>Eukaryota</taxon>
        <taxon>Viridiplantae</taxon>
        <taxon>Streptophyta</taxon>
        <taxon>Embryophyta</taxon>
        <taxon>Tracheophyta</taxon>
        <taxon>Spermatophyta</taxon>
        <taxon>Magnoliopsida</taxon>
        <taxon>eudicotyledons</taxon>
        <taxon>Gunneridae</taxon>
        <taxon>Pentapetalae</taxon>
        <taxon>rosids</taxon>
        <taxon>fabids</taxon>
        <taxon>Fabales</taxon>
        <taxon>Quillajaceae</taxon>
        <taxon>Quillaja</taxon>
    </lineage>
</organism>
<protein>
    <submittedName>
        <fullName evidence="7">Sulfate transporter 1.1</fullName>
    </submittedName>
</protein>
<dbReference type="InterPro" id="IPR011547">
    <property type="entry name" value="SLC26A/SulP_dom"/>
</dbReference>
<dbReference type="KEGG" id="qsa:O6P43_023236"/>
<dbReference type="AlphaFoldDB" id="A0AAD7LGW3"/>
<accession>A0AAD7LGW3</accession>
<dbReference type="Pfam" id="PF00916">
    <property type="entry name" value="Sulfate_transp"/>
    <property type="match status" value="1"/>
</dbReference>
<feature type="transmembrane region" description="Helical" evidence="5">
    <location>
        <begin position="98"/>
        <end position="121"/>
    </location>
</feature>
<dbReference type="Proteomes" id="UP001163823">
    <property type="component" value="Chromosome 9"/>
</dbReference>
<evidence type="ECO:0000256" key="3">
    <source>
        <dbReference type="ARBA" id="ARBA00022989"/>
    </source>
</evidence>
<keyword evidence="4 5" id="KW-0472">Membrane</keyword>
<feature type="transmembrane region" description="Helical" evidence="5">
    <location>
        <begin position="60"/>
        <end position="78"/>
    </location>
</feature>
<name>A0AAD7LGW3_QUISA</name>
<evidence type="ECO:0000256" key="2">
    <source>
        <dbReference type="ARBA" id="ARBA00022692"/>
    </source>
</evidence>
<feature type="domain" description="SLC26A/SulP transporter" evidence="6">
    <location>
        <begin position="58"/>
        <end position="96"/>
    </location>
</feature>
<evidence type="ECO:0000256" key="1">
    <source>
        <dbReference type="ARBA" id="ARBA00004141"/>
    </source>
</evidence>
<proteinExistence type="predicted"/>
<dbReference type="EMBL" id="JARAOO010000009">
    <property type="protein sequence ID" value="KAJ7956860.1"/>
    <property type="molecule type" value="Genomic_DNA"/>
</dbReference>
<keyword evidence="8" id="KW-1185">Reference proteome</keyword>
<gene>
    <name evidence="7" type="ORF">O6P43_023236</name>
</gene>
<evidence type="ECO:0000313" key="7">
    <source>
        <dbReference type="EMBL" id="KAJ7956860.1"/>
    </source>
</evidence>